<sequence length="324" mass="36897">MLFYKPNFMFSVVVFCLAISQLAHSISVLTPIGIRGNFLYVLPTEIQNNSLVQRVKTGLARAKLYTSQNVKTTGWLPNTILPLARGQITNNIFCQNGCNLRTAALRGPTNINGLGRCSYGFCIATSDTRCIYNIYGEFWYNCIPKNFENVEQLIQVIKDLTEKVNILYMDRERQDTQQTMQMGVQDSECDNPHAEIRAPMVEVESYPRLLVAISSLEEDFFRNPIPEEERKEIIYSCPKFLSISYTPPPLNEAASALVRKTDSILYDIQMALANLTRPVGQYVHNKLRRCPEINLNENEDLDFSVSIRELLSDLAFTNTQSRIV</sequence>
<keyword evidence="3" id="KW-1185">Reference proteome</keyword>
<protein>
    <submittedName>
        <fullName evidence="2">Uncharacterized protein</fullName>
    </submittedName>
</protein>
<gene>
    <name evidence="2" type="ORF">BB561_005123</name>
</gene>
<feature type="chain" id="PRO_5015679803" evidence="1">
    <location>
        <begin position="26"/>
        <end position="324"/>
    </location>
</feature>
<dbReference type="OrthoDB" id="5545891at2759"/>
<evidence type="ECO:0000313" key="2">
    <source>
        <dbReference type="EMBL" id="PVU89885.1"/>
    </source>
</evidence>
<dbReference type="EMBL" id="MBFR01000291">
    <property type="protein sequence ID" value="PVU89885.1"/>
    <property type="molecule type" value="Genomic_DNA"/>
</dbReference>
<dbReference type="Proteomes" id="UP000245383">
    <property type="component" value="Unassembled WGS sequence"/>
</dbReference>
<evidence type="ECO:0000256" key="1">
    <source>
        <dbReference type="SAM" id="SignalP"/>
    </source>
</evidence>
<dbReference type="AlphaFoldDB" id="A0A2T9YC45"/>
<reference evidence="2 3" key="1">
    <citation type="journal article" date="2018" name="MBio">
        <title>Comparative Genomics Reveals the Core Gene Toolbox for the Fungus-Insect Symbiosis.</title>
        <authorList>
            <person name="Wang Y."/>
            <person name="Stata M."/>
            <person name="Wang W."/>
            <person name="Stajich J.E."/>
            <person name="White M.M."/>
            <person name="Moncalvo J.M."/>
        </authorList>
    </citation>
    <scope>NUCLEOTIDE SEQUENCE [LARGE SCALE GENOMIC DNA]</scope>
    <source>
        <strain evidence="2 3">SWE-8-4</strain>
    </source>
</reference>
<comment type="caution">
    <text evidence="2">The sequence shown here is derived from an EMBL/GenBank/DDBJ whole genome shotgun (WGS) entry which is preliminary data.</text>
</comment>
<organism evidence="2 3">
    <name type="scientific">Smittium simulii</name>
    <dbReference type="NCBI Taxonomy" id="133385"/>
    <lineage>
        <taxon>Eukaryota</taxon>
        <taxon>Fungi</taxon>
        <taxon>Fungi incertae sedis</taxon>
        <taxon>Zoopagomycota</taxon>
        <taxon>Kickxellomycotina</taxon>
        <taxon>Harpellomycetes</taxon>
        <taxon>Harpellales</taxon>
        <taxon>Legeriomycetaceae</taxon>
        <taxon>Smittium</taxon>
    </lineage>
</organism>
<name>A0A2T9YC45_9FUNG</name>
<evidence type="ECO:0000313" key="3">
    <source>
        <dbReference type="Proteomes" id="UP000245383"/>
    </source>
</evidence>
<feature type="signal peptide" evidence="1">
    <location>
        <begin position="1"/>
        <end position="25"/>
    </location>
</feature>
<accession>A0A2T9YC45</accession>
<keyword evidence="1" id="KW-0732">Signal</keyword>
<proteinExistence type="predicted"/>